<feature type="compositionally biased region" description="Polar residues" evidence="7">
    <location>
        <begin position="320"/>
        <end position="345"/>
    </location>
</feature>
<dbReference type="PROSITE" id="PS50089">
    <property type="entry name" value="ZF_RING_2"/>
    <property type="match status" value="1"/>
</dbReference>
<keyword evidence="4" id="KW-0833">Ubl conjugation pathway</keyword>
<dbReference type="AlphaFoldDB" id="A0A6A5K754"/>
<dbReference type="OrthoDB" id="1681166at2759"/>
<dbReference type="Gene3D" id="3.30.40.10">
    <property type="entry name" value="Zinc/RING finger domain, C3HC4 (zinc finger)"/>
    <property type="match status" value="1"/>
</dbReference>
<feature type="compositionally biased region" description="Polar residues" evidence="7">
    <location>
        <begin position="355"/>
        <end position="372"/>
    </location>
</feature>
<evidence type="ECO:0000256" key="4">
    <source>
        <dbReference type="ARBA" id="ARBA00022786"/>
    </source>
</evidence>
<keyword evidence="3 6" id="KW-0863">Zinc-finger</keyword>
<evidence type="ECO:0000256" key="2">
    <source>
        <dbReference type="ARBA" id="ARBA00022723"/>
    </source>
</evidence>
<dbReference type="SUPFAM" id="SSF57850">
    <property type="entry name" value="RING/U-box"/>
    <property type="match status" value="1"/>
</dbReference>
<keyword evidence="2" id="KW-0479">Metal-binding</keyword>
<keyword evidence="10" id="KW-1185">Reference proteome</keyword>
<evidence type="ECO:0000256" key="3">
    <source>
        <dbReference type="ARBA" id="ARBA00022771"/>
    </source>
</evidence>
<dbReference type="EMBL" id="ML975460">
    <property type="protein sequence ID" value="KAF1829193.1"/>
    <property type="molecule type" value="Genomic_DNA"/>
</dbReference>
<name>A0A6A5K754_9PLEO</name>
<organism evidence="9 10">
    <name type="scientific">Decorospora gaudefroyi</name>
    <dbReference type="NCBI Taxonomy" id="184978"/>
    <lineage>
        <taxon>Eukaryota</taxon>
        <taxon>Fungi</taxon>
        <taxon>Dikarya</taxon>
        <taxon>Ascomycota</taxon>
        <taxon>Pezizomycotina</taxon>
        <taxon>Dothideomycetes</taxon>
        <taxon>Pleosporomycetidae</taxon>
        <taxon>Pleosporales</taxon>
        <taxon>Pleosporineae</taxon>
        <taxon>Pleosporaceae</taxon>
        <taxon>Decorospora</taxon>
    </lineage>
</organism>
<dbReference type="UniPathway" id="UPA00143"/>
<evidence type="ECO:0000256" key="1">
    <source>
        <dbReference type="ARBA" id="ARBA00004906"/>
    </source>
</evidence>
<dbReference type="GO" id="GO:0051603">
    <property type="term" value="P:proteolysis involved in protein catabolic process"/>
    <property type="evidence" value="ECO:0007669"/>
    <property type="project" value="UniProtKB-ARBA"/>
</dbReference>
<protein>
    <recommendedName>
        <fullName evidence="8">RING-type domain-containing protein</fullName>
    </recommendedName>
</protein>
<feature type="domain" description="RING-type" evidence="8">
    <location>
        <begin position="27"/>
        <end position="75"/>
    </location>
</feature>
<dbReference type="Proteomes" id="UP000800040">
    <property type="component" value="Unassembled WGS sequence"/>
</dbReference>
<keyword evidence="5" id="KW-0862">Zinc</keyword>
<evidence type="ECO:0000256" key="5">
    <source>
        <dbReference type="ARBA" id="ARBA00022833"/>
    </source>
</evidence>
<gene>
    <name evidence="9" type="ORF">BDW02DRAFT_602763</name>
</gene>
<evidence type="ECO:0000256" key="6">
    <source>
        <dbReference type="PROSITE-ProRule" id="PRU00175"/>
    </source>
</evidence>
<feature type="compositionally biased region" description="Gly residues" evidence="7">
    <location>
        <begin position="387"/>
        <end position="397"/>
    </location>
</feature>
<dbReference type="InterPro" id="IPR024766">
    <property type="entry name" value="Znf_RING_H2"/>
</dbReference>
<dbReference type="GO" id="GO:0008270">
    <property type="term" value="F:zinc ion binding"/>
    <property type="evidence" value="ECO:0007669"/>
    <property type="project" value="UniProtKB-KW"/>
</dbReference>
<sequence length="397" mass="44349">MAPQLPSKVSFLAGISTIPTSAGDRFCGICRKTFGQKYTEHPDHSAFRISKECSHTYHRRCIIEWLAKNNICPADAYHHLYQCVCIYCQINERLDVYAQTPNLASVAQEHLNNREDEDRYCNAIEDISEKLKRVVEQSNNGDIMWLSEQAIAASLATSYMKQCSHNLSMSDFGSLCAYRREKLVELEQQDATDPQPVNKIELHFVMHNSMVDYTIDIPKLFKHDVSEYVTCYQLVTRSNPNTEVTFVALPYPQDTQFKHPVSGYAYITMTPDLKMIIKEKHPGWIFDVEVDVQEETQEPTAVEGLDTEEDSSKHAAVDNASENDGNSVTDGTNEQEQASIGGTDTENAEEKTGSEGDSTQQTGSENGGSSQDGIWKGRLRKRKAAADGGGSGRPAKK</sequence>
<dbReference type="Pfam" id="PF12678">
    <property type="entry name" value="zf-rbx1"/>
    <property type="match status" value="1"/>
</dbReference>
<evidence type="ECO:0000313" key="9">
    <source>
        <dbReference type="EMBL" id="KAF1829193.1"/>
    </source>
</evidence>
<comment type="pathway">
    <text evidence="1">Protein modification; protein ubiquitination.</text>
</comment>
<evidence type="ECO:0000259" key="8">
    <source>
        <dbReference type="PROSITE" id="PS50089"/>
    </source>
</evidence>
<reference evidence="9" key="1">
    <citation type="submission" date="2020-01" db="EMBL/GenBank/DDBJ databases">
        <authorList>
            <consortium name="DOE Joint Genome Institute"/>
            <person name="Haridas S."/>
            <person name="Albert R."/>
            <person name="Binder M."/>
            <person name="Bloem J."/>
            <person name="Labutti K."/>
            <person name="Salamov A."/>
            <person name="Andreopoulos B."/>
            <person name="Baker S.E."/>
            <person name="Barry K."/>
            <person name="Bills G."/>
            <person name="Bluhm B.H."/>
            <person name="Cannon C."/>
            <person name="Castanera R."/>
            <person name="Culley D.E."/>
            <person name="Daum C."/>
            <person name="Ezra D."/>
            <person name="Gonzalez J.B."/>
            <person name="Henrissat B."/>
            <person name="Kuo A."/>
            <person name="Liang C."/>
            <person name="Lipzen A."/>
            <person name="Lutzoni F."/>
            <person name="Magnuson J."/>
            <person name="Mondo S."/>
            <person name="Nolan M."/>
            <person name="Ohm R."/>
            <person name="Pangilinan J."/>
            <person name="Park H.-J."/>
            <person name="Ramirez L."/>
            <person name="Alfaro M."/>
            <person name="Sun H."/>
            <person name="Tritt A."/>
            <person name="Yoshinaga Y."/>
            <person name="Zwiers L.-H."/>
            <person name="Turgeon B.G."/>
            <person name="Goodwin S.B."/>
            <person name="Spatafora J.W."/>
            <person name="Crous P.W."/>
            <person name="Grigoriev I.V."/>
        </authorList>
    </citation>
    <scope>NUCLEOTIDE SEQUENCE</scope>
    <source>
        <strain evidence="9">P77</strain>
    </source>
</reference>
<accession>A0A6A5K754</accession>
<proteinExistence type="predicted"/>
<dbReference type="InterPro" id="IPR001841">
    <property type="entry name" value="Znf_RING"/>
</dbReference>
<dbReference type="GO" id="GO:0016567">
    <property type="term" value="P:protein ubiquitination"/>
    <property type="evidence" value="ECO:0007669"/>
    <property type="project" value="UniProtKB-UniPathway"/>
</dbReference>
<evidence type="ECO:0000256" key="7">
    <source>
        <dbReference type="SAM" id="MobiDB-lite"/>
    </source>
</evidence>
<feature type="region of interest" description="Disordered" evidence="7">
    <location>
        <begin position="295"/>
        <end position="397"/>
    </location>
</feature>
<evidence type="ECO:0000313" key="10">
    <source>
        <dbReference type="Proteomes" id="UP000800040"/>
    </source>
</evidence>
<dbReference type="InterPro" id="IPR013083">
    <property type="entry name" value="Znf_RING/FYVE/PHD"/>
</dbReference>